<accession>A0ABW5JFY8</accession>
<dbReference type="Gene3D" id="3.30.2310.20">
    <property type="entry name" value="RelE-like"/>
    <property type="match status" value="1"/>
</dbReference>
<comment type="caution">
    <text evidence="1">The sequence shown here is derived from an EMBL/GenBank/DDBJ whole genome shotgun (WGS) entry which is preliminary data.</text>
</comment>
<gene>
    <name evidence="1" type="ORF">ACFSVN_02680</name>
</gene>
<protein>
    <submittedName>
        <fullName evidence="1">Type II toxin-antitoxin system RelE/ParE family toxin</fullName>
    </submittedName>
</protein>
<evidence type="ECO:0000313" key="2">
    <source>
        <dbReference type="Proteomes" id="UP001597460"/>
    </source>
</evidence>
<dbReference type="InterPro" id="IPR035093">
    <property type="entry name" value="RelE/ParE_toxin_dom_sf"/>
</dbReference>
<evidence type="ECO:0000313" key="1">
    <source>
        <dbReference type="EMBL" id="MFD2531345.1"/>
    </source>
</evidence>
<keyword evidence="2" id="KW-1185">Reference proteome</keyword>
<organism evidence="1 2">
    <name type="scientific">Gracilimonas halophila</name>
    <dbReference type="NCBI Taxonomy" id="1834464"/>
    <lineage>
        <taxon>Bacteria</taxon>
        <taxon>Pseudomonadati</taxon>
        <taxon>Balneolota</taxon>
        <taxon>Balneolia</taxon>
        <taxon>Balneolales</taxon>
        <taxon>Balneolaceae</taxon>
        <taxon>Gracilimonas</taxon>
    </lineage>
</organism>
<dbReference type="RefSeq" id="WP_390298206.1">
    <property type="nucleotide sequence ID" value="NZ_JBHULI010000002.1"/>
</dbReference>
<dbReference type="Proteomes" id="UP001597460">
    <property type="component" value="Unassembled WGS sequence"/>
</dbReference>
<reference evidence="2" key="1">
    <citation type="journal article" date="2019" name="Int. J. Syst. Evol. Microbiol.">
        <title>The Global Catalogue of Microorganisms (GCM) 10K type strain sequencing project: providing services to taxonomists for standard genome sequencing and annotation.</title>
        <authorList>
            <consortium name="The Broad Institute Genomics Platform"/>
            <consortium name="The Broad Institute Genome Sequencing Center for Infectious Disease"/>
            <person name="Wu L."/>
            <person name="Ma J."/>
        </authorList>
    </citation>
    <scope>NUCLEOTIDE SEQUENCE [LARGE SCALE GENOMIC DNA]</scope>
    <source>
        <strain evidence="2">KCTC 52042</strain>
    </source>
</reference>
<dbReference type="EMBL" id="JBHULI010000002">
    <property type="protein sequence ID" value="MFD2531345.1"/>
    <property type="molecule type" value="Genomic_DNA"/>
</dbReference>
<name>A0ABW5JFY8_9BACT</name>
<proteinExistence type="predicted"/>
<sequence>MAERKQLVWSLESSNKIRDIKAYLLEEWSETEVNSFLLKLKKFENRISYFPKLYPSSLKFPHFRKAVISKHQSVIYEIGEETIKVITILDNRQKN</sequence>